<dbReference type="InterPro" id="IPR011050">
    <property type="entry name" value="Pectin_lyase_fold/virulence"/>
</dbReference>
<dbReference type="InterPro" id="IPR051801">
    <property type="entry name" value="GH28_Enzymes"/>
</dbReference>
<dbReference type="AlphaFoldDB" id="A0A2K8MEU8"/>
<organism evidence="2 3">
    <name type="scientific">Sphingomonas psychrotolerans</name>
    <dbReference type="NCBI Taxonomy" id="1327635"/>
    <lineage>
        <taxon>Bacteria</taxon>
        <taxon>Pseudomonadati</taxon>
        <taxon>Pseudomonadota</taxon>
        <taxon>Alphaproteobacteria</taxon>
        <taxon>Sphingomonadales</taxon>
        <taxon>Sphingomonadaceae</taxon>
        <taxon>Sphingomonas</taxon>
    </lineage>
</organism>
<dbReference type="EMBL" id="CP024923">
    <property type="protein sequence ID" value="ATY32405.1"/>
    <property type="molecule type" value="Genomic_DNA"/>
</dbReference>
<accession>A0A2K8MEU8</accession>
<evidence type="ECO:0000313" key="3">
    <source>
        <dbReference type="Proteomes" id="UP000229081"/>
    </source>
</evidence>
<dbReference type="OrthoDB" id="9795222at2"/>
<gene>
    <name evidence="2" type="ORF">CVN68_10820</name>
</gene>
<dbReference type="InterPro" id="IPR024535">
    <property type="entry name" value="RHGA/B-epi-like_pectate_lyase"/>
</dbReference>
<protein>
    <submittedName>
        <fullName evidence="2">Exo-poly-alpha-D-galacturonosidase</fullName>
    </submittedName>
</protein>
<dbReference type="PANTHER" id="PTHR31339:SF9">
    <property type="entry name" value="PLASMIN AND FIBRONECTIN-BINDING PROTEIN A"/>
    <property type="match status" value="1"/>
</dbReference>
<reference evidence="2 3" key="1">
    <citation type="submission" date="2017-11" db="EMBL/GenBank/DDBJ databases">
        <title>Complete genome sequence of Sphingomonas sp. Strain Cra20, a psychrotolerant potential plant growth promoting rhizobacteria.</title>
        <authorList>
            <person name="Luo Y."/>
        </authorList>
    </citation>
    <scope>NUCLEOTIDE SEQUENCE [LARGE SCALE GENOMIC DNA]</scope>
    <source>
        <strain evidence="2 3">Cra20</strain>
    </source>
</reference>
<sequence>MRTGATFDVRDHGARGDGVALDSPAINAAILAAEAAGGGMVILTPGKYLSFSLRLKSRVTLVLGDGATLIAAEKGPLGGYDLPEERGPQLYQDFGHSHWHNSLIWAEHAEDIAIIGKGRILGLGLTRNGPGTPWSKQAGERPLSMAVMPAADVGKLERTRQAMQGMGNKAIALAHCKRVKLDGFSIFKGGHFAVLASEIDGLDITNLDIDTNRDGLDLDCVRGARVERCRVNTPNDDAIVLKTSLGLGKRSSCEDIEIRDCAVSGFDLGTMLDGTRRQTQELSPDRDRVTGRIKLGTESNGDFRRIRIANCRFERSRGLALETVDGGTIEDVLAENIEMADVTTAPLFLRLGARLRGPEGTKPGAMRNIEVRGLKATGVDPRFAAIVAGLPDHRIECVQLRDIDLSFRGGFNEPVPASPPELADAYPEPSMFGPTPAWGFWARHVIGLEVKKLRLSRESGDRRPPVLLDDAHARAEDAQYWPDKV</sequence>
<keyword evidence="3" id="KW-1185">Reference proteome</keyword>
<evidence type="ECO:0000259" key="1">
    <source>
        <dbReference type="Pfam" id="PF12708"/>
    </source>
</evidence>
<dbReference type="Gene3D" id="2.160.20.10">
    <property type="entry name" value="Single-stranded right-handed beta-helix, Pectin lyase-like"/>
    <property type="match status" value="1"/>
</dbReference>
<dbReference type="InterPro" id="IPR012334">
    <property type="entry name" value="Pectin_lyas_fold"/>
</dbReference>
<name>A0A2K8MEU8_9SPHN</name>
<dbReference type="RefSeq" id="WP_100282213.1">
    <property type="nucleotide sequence ID" value="NZ_CP024923.1"/>
</dbReference>
<dbReference type="SUPFAM" id="SSF51126">
    <property type="entry name" value="Pectin lyase-like"/>
    <property type="match status" value="1"/>
</dbReference>
<feature type="domain" description="Rhamnogalacturonase A/B/Epimerase-like pectate lyase" evidence="1">
    <location>
        <begin position="7"/>
        <end position="68"/>
    </location>
</feature>
<dbReference type="KEGG" id="sphc:CVN68_10820"/>
<dbReference type="PANTHER" id="PTHR31339">
    <property type="entry name" value="PECTIN LYASE-RELATED"/>
    <property type="match status" value="1"/>
</dbReference>
<proteinExistence type="predicted"/>
<evidence type="ECO:0000313" key="2">
    <source>
        <dbReference type="EMBL" id="ATY32405.1"/>
    </source>
</evidence>
<dbReference type="Proteomes" id="UP000229081">
    <property type="component" value="Chromosome"/>
</dbReference>
<dbReference type="Pfam" id="PF12708">
    <property type="entry name" value="Pect-lyase_RHGA_epim"/>
    <property type="match status" value="1"/>
</dbReference>